<evidence type="ECO:0000259" key="2">
    <source>
        <dbReference type="PROSITE" id="PS51387"/>
    </source>
</evidence>
<dbReference type="GO" id="GO:0008720">
    <property type="term" value="F:D-lactate dehydrogenase (NAD+) activity"/>
    <property type="evidence" value="ECO:0007669"/>
    <property type="project" value="TreeGrafter"/>
</dbReference>
<keyword evidence="1" id="KW-0274">FAD</keyword>
<dbReference type="Proteomes" id="UP000248021">
    <property type="component" value="Unassembled WGS sequence"/>
</dbReference>
<dbReference type="SUPFAM" id="SSF56176">
    <property type="entry name" value="FAD-binding/transporter-associated domain-like"/>
    <property type="match status" value="1"/>
</dbReference>
<comment type="caution">
    <text evidence="3">The sequence shown here is derived from an EMBL/GenBank/DDBJ whole genome shotgun (WGS) entry which is preliminary data.</text>
</comment>
<dbReference type="PANTHER" id="PTHR11748:SF119">
    <property type="entry name" value="D-2-HYDROXYGLUTARATE DEHYDROGENASE"/>
    <property type="match status" value="1"/>
</dbReference>
<keyword evidence="1" id="KW-0285">Flavoprotein</keyword>
<protein>
    <submittedName>
        <fullName evidence="3">FAD/FMN-containing dehydrogenase</fullName>
    </submittedName>
</protein>
<evidence type="ECO:0000313" key="4">
    <source>
        <dbReference type="Proteomes" id="UP000248021"/>
    </source>
</evidence>
<dbReference type="EMBL" id="QJJK01000005">
    <property type="protein sequence ID" value="PXW58659.1"/>
    <property type="molecule type" value="Genomic_DNA"/>
</dbReference>
<sequence length="473" mass="51063">MSISGKIAIDWKAFRDELGDIESFDTPSIVKRRSRDFFWYSPILNRELSTSFGDLVVAPKTIDELKRCVAQAVAWQVPMVVRGGGTGNYGQAVPRDGGLIIDMTGLDRILAIEAGTVHVEAGCKIGAINAALAAHGRELPLFPSTEALATIGGFIAGGSGGIGSIRHGMLRDGGNINAIGALSLEDEPQRHVFQGEDIRAIHHAWGLNGIITDLVLKTIPSPRWINVIASFASYREAFEGGIAAGAERALALKLLTTIDARIAASIRSLGPIGQGGRALLFAMVAADDAPRLAEILQATGGRIEMADDDAALAAAGLPPLSDFSYNHTTLQILKQDRGVTYLQVTFRAPLDSGKIAPLQAVFGDEVLMHHEFALLNGELVAFDLPVVRYTTDERLFELMRVYEAHGCPASNPHVPYVEGGSMKPDFRHLAWKKRLDPHGLLNSAKSRFWNDVKHLSAEEIEALPPHQPVRKAS</sequence>
<dbReference type="Gene3D" id="3.30.465.10">
    <property type="match status" value="1"/>
</dbReference>
<proteinExistence type="predicted"/>
<reference evidence="3 4" key="1">
    <citation type="submission" date="2018-05" db="EMBL/GenBank/DDBJ databases">
        <title>Genomic Encyclopedia of Type Strains, Phase IV (KMG-IV): sequencing the most valuable type-strain genomes for metagenomic binning, comparative biology and taxonomic classification.</title>
        <authorList>
            <person name="Goeker M."/>
        </authorList>
    </citation>
    <scope>NUCLEOTIDE SEQUENCE [LARGE SCALE GENOMIC DNA]</scope>
    <source>
        <strain evidence="3 4">DSM 6462</strain>
    </source>
</reference>
<feature type="domain" description="FAD-binding PCMH-type" evidence="2">
    <location>
        <begin position="49"/>
        <end position="221"/>
    </location>
</feature>
<organism evidence="3 4">
    <name type="scientific">Chelatococcus asaccharovorans</name>
    <dbReference type="NCBI Taxonomy" id="28210"/>
    <lineage>
        <taxon>Bacteria</taxon>
        <taxon>Pseudomonadati</taxon>
        <taxon>Pseudomonadota</taxon>
        <taxon>Alphaproteobacteria</taxon>
        <taxon>Hyphomicrobiales</taxon>
        <taxon>Chelatococcaceae</taxon>
        <taxon>Chelatococcus</taxon>
    </lineage>
</organism>
<dbReference type="GO" id="GO:0004458">
    <property type="term" value="F:D-lactate dehydrogenase (cytochrome) activity"/>
    <property type="evidence" value="ECO:0007669"/>
    <property type="project" value="TreeGrafter"/>
</dbReference>
<dbReference type="InterPro" id="IPR036318">
    <property type="entry name" value="FAD-bd_PCMH-like_sf"/>
</dbReference>
<dbReference type="InterPro" id="IPR016166">
    <property type="entry name" value="FAD-bd_PCMH"/>
</dbReference>
<dbReference type="GO" id="GO:1903457">
    <property type="term" value="P:lactate catabolic process"/>
    <property type="evidence" value="ECO:0007669"/>
    <property type="project" value="TreeGrafter"/>
</dbReference>
<dbReference type="AlphaFoldDB" id="A0A2V3U6V5"/>
<dbReference type="GO" id="GO:0071949">
    <property type="term" value="F:FAD binding"/>
    <property type="evidence" value="ECO:0007669"/>
    <property type="project" value="InterPro"/>
</dbReference>
<dbReference type="RefSeq" id="WP_110374754.1">
    <property type="nucleotide sequence ID" value="NZ_JAHBRY010000001.1"/>
</dbReference>
<evidence type="ECO:0000313" key="3">
    <source>
        <dbReference type="EMBL" id="PXW58659.1"/>
    </source>
</evidence>
<dbReference type="PROSITE" id="PS51387">
    <property type="entry name" value="FAD_PCMH"/>
    <property type="match status" value="1"/>
</dbReference>
<dbReference type="PANTHER" id="PTHR11748">
    <property type="entry name" value="D-LACTATE DEHYDROGENASE"/>
    <property type="match status" value="1"/>
</dbReference>
<name>A0A2V3U6V5_9HYPH</name>
<dbReference type="InterPro" id="IPR016169">
    <property type="entry name" value="FAD-bd_PCMH_sub2"/>
</dbReference>
<evidence type="ECO:0000256" key="1">
    <source>
        <dbReference type="ARBA" id="ARBA00022827"/>
    </source>
</evidence>
<gene>
    <name evidence="3" type="ORF">C7450_1055</name>
</gene>
<dbReference type="Pfam" id="PF01565">
    <property type="entry name" value="FAD_binding_4"/>
    <property type="match status" value="1"/>
</dbReference>
<accession>A0A2V3U6V5</accession>
<dbReference type="OrthoDB" id="9811261at2"/>
<dbReference type="InterPro" id="IPR006094">
    <property type="entry name" value="Oxid_FAD_bind_N"/>
</dbReference>
<keyword evidence="4" id="KW-1185">Reference proteome</keyword>